<evidence type="ECO:0000259" key="1">
    <source>
        <dbReference type="Pfam" id="PF00534"/>
    </source>
</evidence>
<dbReference type="CDD" id="cd03801">
    <property type="entry name" value="GT4_PimA-like"/>
    <property type="match status" value="1"/>
</dbReference>
<dbReference type="InterPro" id="IPR050194">
    <property type="entry name" value="Glycosyltransferase_grp1"/>
</dbReference>
<dbReference type="PANTHER" id="PTHR45947">
    <property type="entry name" value="SULFOQUINOVOSYL TRANSFERASE SQD2"/>
    <property type="match status" value="1"/>
</dbReference>
<dbReference type="GO" id="GO:0016757">
    <property type="term" value="F:glycosyltransferase activity"/>
    <property type="evidence" value="ECO:0007669"/>
    <property type="project" value="InterPro"/>
</dbReference>
<dbReference type="Pfam" id="PF00534">
    <property type="entry name" value="Glycos_transf_1"/>
    <property type="match status" value="1"/>
</dbReference>
<gene>
    <name evidence="2" type="ORF">A2931_02575</name>
</gene>
<dbReference type="Proteomes" id="UP000177486">
    <property type="component" value="Unassembled WGS sequence"/>
</dbReference>
<dbReference type="AlphaFoldDB" id="A0A1G2EZN8"/>
<dbReference type="Gene3D" id="3.40.50.2000">
    <property type="entry name" value="Glycogen Phosphorylase B"/>
    <property type="match status" value="2"/>
</dbReference>
<dbReference type="InterPro" id="IPR001296">
    <property type="entry name" value="Glyco_trans_1"/>
</dbReference>
<dbReference type="PANTHER" id="PTHR45947:SF3">
    <property type="entry name" value="SULFOQUINOVOSYL TRANSFERASE SQD2"/>
    <property type="match status" value="1"/>
</dbReference>
<dbReference type="SUPFAM" id="SSF53756">
    <property type="entry name" value="UDP-Glycosyltransferase/glycogen phosphorylase"/>
    <property type="match status" value="1"/>
</dbReference>
<dbReference type="EMBL" id="MHMQ01000010">
    <property type="protein sequence ID" value="OGZ30972.1"/>
    <property type="molecule type" value="Genomic_DNA"/>
</dbReference>
<organism evidence="2 3">
    <name type="scientific">Candidatus Niyogibacteria bacterium RIFCSPLOWO2_01_FULL_45_48</name>
    <dbReference type="NCBI Taxonomy" id="1801724"/>
    <lineage>
        <taxon>Bacteria</taxon>
        <taxon>Candidatus Niyogiibacteriota</taxon>
    </lineage>
</organism>
<accession>A0A1G2EZN8</accession>
<feature type="domain" description="Glycosyl transferase family 1" evidence="1">
    <location>
        <begin position="198"/>
        <end position="358"/>
    </location>
</feature>
<evidence type="ECO:0000313" key="2">
    <source>
        <dbReference type="EMBL" id="OGZ30972.1"/>
    </source>
</evidence>
<reference evidence="2 3" key="1">
    <citation type="journal article" date="2016" name="Nat. Commun.">
        <title>Thousands of microbial genomes shed light on interconnected biogeochemical processes in an aquifer system.</title>
        <authorList>
            <person name="Anantharaman K."/>
            <person name="Brown C.T."/>
            <person name="Hug L.A."/>
            <person name="Sharon I."/>
            <person name="Castelle C.J."/>
            <person name="Probst A.J."/>
            <person name="Thomas B.C."/>
            <person name="Singh A."/>
            <person name="Wilkins M.J."/>
            <person name="Karaoz U."/>
            <person name="Brodie E.L."/>
            <person name="Williams K.H."/>
            <person name="Hubbard S.S."/>
            <person name="Banfield J.F."/>
        </authorList>
    </citation>
    <scope>NUCLEOTIDE SEQUENCE [LARGE SCALE GENOMIC DNA]</scope>
</reference>
<sequence>MKILMFSADPTILDKESSAGKRMEEYGKRVEKLDILVLTPHLDIRCPSGVELAGNTKAHALTGKFARFLKAYFKAWRMLGREKYDLLVAQDIEHAFVCWLLAWTRRVQVGGGDTACPMWQMQIHADIFSPYFTRHSVFNKIRAMLAKFLIPRASCVRVVSERIKKSAIRTCNVRTDIACPEIAVSPILTESADLNVEPKKFPEFDKTILMVSRLASEKNVGLAIDAMAEVLKKHPKAGLIIVGDGPEREALELKTKSYKLQANVKFKGWQNDTAPYYKGADIFLLTSWYEGWGMSAVEAMRYGAAVVMDDVGLAGEVVEDGKTGLVVPVGDKNALVGAITRLLENDELRRYLVEEAAKKVQKLPSAEEYYERMVDSWQKCA</sequence>
<name>A0A1G2EZN8_9BACT</name>
<evidence type="ECO:0000313" key="3">
    <source>
        <dbReference type="Proteomes" id="UP000177486"/>
    </source>
</evidence>
<proteinExistence type="predicted"/>
<protein>
    <recommendedName>
        <fullName evidence="1">Glycosyl transferase family 1 domain-containing protein</fullName>
    </recommendedName>
</protein>
<comment type="caution">
    <text evidence="2">The sequence shown here is derived from an EMBL/GenBank/DDBJ whole genome shotgun (WGS) entry which is preliminary data.</text>
</comment>